<name>A0ABZ2LS20_9BACT</name>
<keyword evidence="1" id="KW-0472">Membrane</keyword>
<dbReference type="Pfam" id="PF07332">
    <property type="entry name" value="Phage_holin_3_6"/>
    <property type="match status" value="1"/>
</dbReference>
<reference evidence="2 3" key="1">
    <citation type="submission" date="2021-12" db="EMBL/GenBank/DDBJ databases">
        <title>Discovery of the Pendulisporaceae a myxobacterial family with distinct sporulation behavior and unique specialized metabolism.</title>
        <authorList>
            <person name="Garcia R."/>
            <person name="Popoff A."/>
            <person name="Bader C.D."/>
            <person name="Loehr J."/>
            <person name="Walesch S."/>
            <person name="Walt C."/>
            <person name="Boldt J."/>
            <person name="Bunk B."/>
            <person name="Haeckl F.J.F.P.J."/>
            <person name="Gunesch A.P."/>
            <person name="Birkelbach J."/>
            <person name="Nuebel U."/>
            <person name="Pietschmann T."/>
            <person name="Bach T."/>
            <person name="Mueller R."/>
        </authorList>
    </citation>
    <scope>NUCLEOTIDE SEQUENCE [LARGE SCALE GENOMIC DNA]</scope>
    <source>
        <strain evidence="2 3">MSr11954</strain>
    </source>
</reference>
<keyword evidence="3" id="KW-1185">Reference proteome</keyword>
<proteinExistence type="predicted"/>
<keyword evidence="1" id="KW-1133">Transmembrane helix</keyword>
<evidence type="ECO:0000256" key="1">
    <source>
        <dbReference type="SAM" id="Phobius"/>
    </source>
</evidence>
<evidence type="ECO:0000313" key="3">
    <source>
        <dbReference type="Proteomes" id="UP001370348"/>
    </source>
</evidence>
<dbReference type="Proteomes" id="UP001370348">
    <property type="component" value="Chromosome"/>
</dbReference>
<accession>A0ABZ2LS20</accession>
<dbReference type="InterPro" id="IPR009937">
    <property type="entry name" value="Phage_holin_3_6"/>
</dbReference>
<evidence type="ECO:0000313" key="2">
    <source>
        <dbReference type="EMBL" id="WXB12404.1"/>
    </source>
</evidence>
<sequence length="123" mass="12817">MDEAPTGELIKQALEDARELVRIEVGLAKEEARDQLKSVKRAAIAAGIALAATLLFLSTATMALVLGLQGGGGGAIALAVAGVYLVVAVVAGGLAYRFIPKEPAGETRRRIEGEIKKLKEHIA</sequence>
<dbReference type="RefSeq" id="WP_394822026.1">
    <property type="nucleotide sequence ID" value="NZ_CP089984.1"/>
</dbReference>
<gene>
    <name evidence="2" type="ORF">LZC94_31715</name>
</gene>
<protein>
    <submittedName>
        <fullName evidence="2">Phage holin family protein</fullName>
    </submittedName>
</protein>
<dbReference type="EMBL" id="CP089984">
    <property type="protein sequence ID" value="WXB12404.1"/>
    <property type="molecule type" value="Genomic_DNA"/>
</dbReference>
<keyword evidence="1" id="KW-0812">Transmembrane</keyword>
<organism evidence="2 3">
    <name type="scientific">Pendulispora albinea</name>
    <dbReference type="NCBI Taxonomy" id="2741071"/>
    <lineage>
        <taxon>Bacteria</taxon>
        <taxon>Pseudomonadati</taxon>
        <taxon>Myxococcota</taxon>
        <taxon>Myxococcia</taxon>
        <taxon>Myxococcales</taxon>
        <taxon>Sorangiineae</taxon>
        <taxon>Pendulisporaceae</taxon>
        <taxon>Pendulispora</taxon>
    </lineage>
</organism>
<feature type="transmembrane region" description="Helical" evidence="1">
    <location>
        <begin position="43"/>
        <end position="68"/>
    </location>
</feature>
<feature type="transmembrane region" description="Helical" evidence="1">
    <location>
        <begin position="74"/>
        <end position="99"/>
    </location>
</feature>